<dbReference type="Pfam" id="PF03942">
    <property type="entry name" value="DTW"/>
    <property type="match status" value="1"/>
</dbReference>
<keyword evidence="2" id="KW-0808">Transferase</keyword>
<reference evidence="7" key="1">
    <citation type="submission" date="2020-01" db="EMBL/GenBank/DDBJ databases">
        <authorList>
            <person name="Meier V. D."/>
            <person name="Meier V D."/>
        </authorList>
    </citation>
    <scope>NUCLEOTIDE SEQUENCE</scope>
    <source>
        <strain evidence="7">HLG_WM_MAG_01</strain>
    </source>
</reference>
<keyword evidence="3" id="KW-0949">S-adenosyl-L-methionine</keyword>
<dbReference type="AlphaFoldDB" id="A0A6S6TUN5"/>
<organism evidence="7">
    <name type="scientific">uncultured Sulfurovum sp</name>
    <dbReference type="NCBI Taxonomy" id="269237"/>
    <lineage>
        <taxon>Bacteria</taxon>
        <taxon>Pseudomonadati</taxon>
        <taxon>Campylobacterota</taxon>
        <taxon>Epsilonproteobacteria</taxon>
        <taxon>Campylobacterales</taxon>
        <taxon>Sulfurovaceae</taxon>
        <taxon>Sulfurovum</taxon>
        <taxon>environmental samples</taxon>
    </lineage>
</organism>
<dbReference type="InterPro" id="IPR039262">
    <property type="entry name" value="DTWD2/TAPT"/>
</dbReference>
<proteinExistence type="inferred from homology"/>
<dbReference type="EC" id="2.5.1.25" evidence="1"/>
<dbReference type="EMBL" id="CACVAS010000117">
    <property type="protein sequence ID" value="CAA6823114.1"/>
    <property type="molecule type" value="Genomic_DNA"/>
</dbReference>
<dbReference type="GO" id="GO:0016432">
    <property type="term" value="F:tRNA-uridine aminocarboxypropyltransferase activity"/>
    <property type="evidence" value="ECO:0007669"/>
    <property type="project" value="UniProtKB-EC"/>
</dbReference>
<accession>A0A6S6TUN5</accession>
<keyword evidence="4" id="KW-0819">tRNA processing</keyword>
<evidence type="ECO:0000313" key="7">
    <source>
        <dbReference type="EMBL" id="CAA6823114.1"/>
    </source>
</evidence>
<evidence type="ECO:0000256" key="5">
    <source>
        <dbReference type="ARBA" id="ARBA00034489"/>
    </source>
</evidence>
<evidence type="ECO:0000259" key="6">
    <source>
        <dbReference type="SMART" id="SM01144"/>
    </source>
</evidence>
<feature type="domain" description="DTW" evidence="6">
    <location>
        <begin position="13"/>
        <end position="211"/>
    </location>
</feature>
<dbReference type="GO" id="GO:0008033">
    <property type="term" value="P:tRNA processing"/>
    <property type="evidence" value="ECO:0007669"/>
    <property type="project" value="UniProtKB-KW"/>
</dbReference>
<evidence type="ECO:0000256" key="2">
    <source>
        <dbReference type="ARBA" id="ARBA00022679"/>
    </source>
</evidence>
<dbReference type="SMART" id="SM01144">
    <property type="entry name" value="DTW"/>
    <property type="match status" value="1"/>
</dbReference>
<dbReference type="PANTHER" id="PTHR21392">
    <property type="entry name" value="TRNA-URIDINE AMINOCARBOXYPROPYLTRANSFERASE 2"/>
    <property type="match status" value="1"/>
</dbReference>
<dbReference type="PANTHER" id="PTHR21392:SF0">
    <property type="entry name" value="TRNA-URIDINE AMINOCARBOXYPROPYLTRANSFERASE 2"/>
    <property type="match status" value="1"/>
</dbReference>
<comment type="similarity">
    <text evidence="5">Belongs to the TDD superfamily. DTWD2 family.</text>
</comment>
<dbReference type="InterPro" id="IPR005636">
    <property type="entry name" value="DTW"/>
</dbReference>
<evidence type="ECO:0000256" key="3">
    <source>
        <dbReference type="ARBA" id="ARBA00022691"/>
    </source>
</evidence>
<protein>
    <recommendedName>
        <fullName evidence="1">tRNA-uridine aminocarboxypropyltransferase</fullName>
        <ecNumber evidence="1">2.5.1.25</ecNumber>
    </recommendedName>
</protein>
<evidence type="ECO:0000256" key="1">
    <source>
        <dbReference type="ARBA" id="ARBA00012386"/>
    </source>
</evidence>
<sequence length="211" mass="24363">MDNSTKDVANEVTRKVCYDCYRPNSSCMCEHITPIETKTKFVILMHPKEFRHTKNGTGHFTHLTLKNSELYIGIDFTNHDKINALLENPNNDCYVLYPTTQSMNLNTTTFEKNGKNRVLFLIDATWPCSKSMLLQSSNLNALNKLSFTHTKSSSFTFKKQPKSYCLSTMESTLCVLELLNKNNEEQILGHHLNSFLRPFEKMVEYQIQCNT</sequence>
<gene>
    <name evidence="7" type="ORF">HELGO_WM876</name>
</gene>
<evidence type="ECO:0000256" key="4">
    <source>
        <dbReference type="ARBA" id="ARBA00022694"/>
    </source>
</evidence>
<name>A0A6S6TUN5_9BACT</name>